<dbReference type="SMART" id="SM00479">
    <property type="entry name" value="EXOIII"/>
    <property type="match status" value="1"/>
</dbReference>
<evidence type="ECO:0000259" key="4">
    <source>
        <dbReference type="SMART" id="SM00479"/>
    </source>
</evidence>
<comment type="caution">
    <text evidence="5">The sequence shown here is derived from an EMBL/GenBank/DDBJ whole genome shotgun (WGS) entry which is preliminary data.</text>
</comment>
<dbReference type="PANTHER" id="PTHR23044">
    <property type="entry name" value="3'-5' EXONUCLEASE ERI1-RELATED"/>
    <property type="match status" value="1"/>
</dbReference>
<dbReference type="OrthoDB" id="159416at2"/>
<dbReference type="InterPro" id="IPR047201">
    <property type="entry name" value="ERI-1_3'hExo-like"/>
</dbReference>
<sequence>MIRCRKGAKMVHIVVDLEMNWLDFKYENERKISTNEVIEIGAVTMNEKFEEIGAFKMYVKPQFNEKVVKKVEKLTGITMDKLQDSPVFADAFDAFIKWCISFGEEVVMYGWSDSDELQLRREMKLKNIPWNEDVDKVFRQWHDFQKEFSDLVGIGRIITLSQAVDYAGIDFAGQKHDACCDARNTAYLLELTKDEKRFAKTMKSVLEAFNHEELTSNIGSLIDFSAWNGVGA</sequence>
<accession>A0A3R5WL93</accession>
<protein>
    <recommendedName>
        <fullName evidence="4">Exonuclease domain-containing protein</fullName>
    </recommendedName>
</protein>
<keyword evidence="1" id="KW-0540">Nuclease</keyword>
<dbReference type="AlphaFoldDB" id="A0A3R5WL93"/>
<keyword evidence="3" id="KW-0269">Exonuclease</keyword>
<proteinExistence type="predicted"/>
<dbReference type="EMBL" id="QRVK01000018">
    <property type="protein sequence ID" value="RGS41710.1"/>
    <property type="molecule type" value="Genomic_DNA"/>
</dbReference>
<reference evidence="5 6" key="1">
    <citation type="submission" date="2018-08" db="EMBL/GenBank/DDBJ databases">
        <title>A genome reference for cultivated species of the human gut microbiota.</title>
        <authorList>
            <person name="Zou Y."/>
            <person name="Xue W."/>
            <person name="Luo G."/>
        </authorList>
    </citation>
    <scope>NUCLEOTIDE SEQUENCE [LARGE SCALE GENOMIC DNA]</scope>
    <source>
        <strain evidence="5 6">AF22-21</strain>
    </source>
</reference>
<dbReference type="Pfam" id="PF00929">
    <property type="entry name" value="RNase_T"/>
    <property type="match status" value="1"/>
</dbReference>
<organism evidence="5 6">
    <name type="scientific">Coprococcus eutactus</name>
    <dbReference type="NCBI Taxonomy" id="33043"/>
    <lineage>
        <taxon>Bacteria</taxon>
        <taxon>Bacillati</taxon>
        <taxon>Bacillota</taxon>
        <taxon>Clostridia</taxon>
        <taxon>Lachnospirales</taxon>
        <taxon>Lachnospiraceae</taxon>
        <taxon>Coprococcus</taxon>
    </lineage>
</organism>
<keyword evidence="2" id="KW-0378">Hydrolase</keyword>
<dbReference type="InterPro" id="IPR036397">
    <property type="entry name" value="RNaseH_sf"/>
</dbReference>
<feature type="domain" description="Exonuclease" evidence="4">
    <location>
        <begin position="11"/>
        <end position="198"/>
    </location>
</feature>
<dbReference type="Gene3D" id="3.30.420.10">
    <property type="entry name" value="Ribonuclease H-like superfamily/Ribonuclease H"/>
    <property type="match status" value="1"/>
</dbReference>
<dbReference type="GO" id="GO:0003676">
    <property type="term" value="F:nucleic acid binding"/>
    <property type="evidence" value="ECO:0007669"/>
    <property type="project" value="InterPro"/>
</dbReference>
<gene>
    <name evidence="5" type="ORF">DWX94_08345</name>
</gene>
<evidence type="ECO:0000313" key="6">
    <source>
        <dbReference type="Proteomes" id="UP000283295"/>
    </source>
</evidence>
<dbReference type="CDD" id="cd06133">
    <property type="entry name" value="ERI-1_3'hExo_like"/>
    <property type="match status" value="1"/>
</dbReference>
<dbReference type="SUPFAM" id="SSF53098">
    <property type="entry name" value="Ribonuclease H-like"/>
    <property type="match status" value="1"/>
</dbReference>
<evidence type="ECO:0000256" key="3">
    <source>
        <dbReference type="ARBA" id="ARBA00022839"/>
    </source>
</evidence>
<dbReference type="InterPro" id="IPR051274">
    <property type="entry name" value="3-5_Exoribonuclease"/>
</dbReference>
<dbReference type="GO" id="GO:0000175">
    <property type="term" value="F:3'-5'-RNA exonuclease activity"/>
    <property type="evidence" value="ECO:0007669"/>
    <property type="project" value="InterPro"/>
</dbReference>
<name>A0A3R5WL93_9FIRM</name>
<dbReference type="PANTHER" id="PTHR23044:SF61">
    <property type="entry name" value="3'-5' EXORIBONUCLEASE 1-RELATED"/>
    <property type="match status" value="1"/>
</dbReference>
<evidence type="ECO:0000256" key="2">
    <source>
        <dbReference type="ARBA" id="ARBA00022801"/>
    </source>
</evidence>
<dbReference type="InterPro" id="IPR013520">
    <property type="entry name" value="Ribonucl_H"/>
</dbReference>
<dbReference type="Proteomes" id="UP000283295">
    <property type="component" value="Unassembled WGS sequence"/>
</dbReference>
<dbReference type="InterPro" id="IPR012337">
    <property type="entry name" value="RNaseH-like_sf"/>
</dbReference>
<evidence type="ECO:0000256" key="1">
    <source>
        <dbReference type="ARBA" id="ARBA00022722"/>
    </source>
</evidence>
<evidence type="ECO:0000313" key="5">
    <source>
        <dbReference type="EMBL" id="RGS41710.1"/>
    </source>
</evidence>